<keyword evidence="8" id="KW-0539">Nucleus</keyword>
<comment type="subcellular location">
    <subcellularLocation>
        <location evidence="2">Cytoplasm</location>
    </subcellularLocation>
    <subcellularLocation>
        <location evidence="1">Nucleus</location>
    </subcellularLocation>
</comment>
<evidence type="ECO:0000256" key="5">
    <source>
        <dbReference type="ARBA" id="ARBA00022603"/>
    </source>
</evidence>
<dbReference type="Proteomes" id="UP001152797">
    <property type="component" value="Unassembled WGS sequence"/>
</dbReference>
<dbReference type="EMBL" id="CAMXCT020000955">
    <property type="protein sequence ID" value="CAL1138478.1"/>
    <property type="molecule type" value="Genomic_DNA"/>
</dbReference>
<dbReference type="OrthoDB" id="412126at2759"/>
<evidence type="ECO:0000256" key="7">
    <source>
        <dbReference type="ARBA" id="ARBA00022691"/>
    </source>
</evidence>
<comment type="similarity">
    <text evidence="9">Belongs to the methyltransferase superfamily. METTL18 family.</text>
</comment>
<dbReference type="Pfam" id="PF10294">
    <property type="entry name" value="Methyltransf_16"/>
    <property type="match status" value="1"/>
</dbReference>
<dbReference type="EC" id="2.1.1.85" evidence="3"/>
<evidence type="ECO:0000256" key="8">
    <source>
        <dbReference type="ARBA" id="ARBA00023242"/>
    </source>
</evidence>
<sequence>MGLADQLQQGLAGIGAYILCLLGLLLGPSGLLGGVFGPLLALINLALLFVGGIQLIMVNPACTLLESCHERQGPNVISSFVWFCVFAALASTALGPAQVAIQLNTVDDVLDASVCDWRAWSDTGGGVYFNDGTTKIPGKESSFHLPVNLTVEHCEWLSVRYELHKTKSHLVAVDLPRPLRILCDEDTNLEAMAPTSVDQRSGTLLWEAAIDLGRFISRMPSPALSGARVLELGAGHGVPGLCCAILWGATVHFHDMSEETLRRVTAVNCAMNSVRSQFLAGDWSTLLAKESSESSKFSAGHCKRMKVQEADLSYNVILASEAFYKEESYDELLSFLSSQSHECHAYFAGKRFYFGCGGGTASFSSTARSRGFNVTVEEVIEDGLSNIREILHITWPEGETFRSDEAKPAEAAFGRLYVEPVLRCGEPTSSCKDVCAWAISPESDRINFKGCRQGDGNLCGIALSLMRLTQGKCAGPDARDRFCQRANQELGGLLDDLAKNLSVTTSWGGLDFSNDRGEMAPLVWMVDPQEVRTYWDQWVWIFVLLSIIYLPAPLLAAYCVVSWSSDEWPIAELLKGLCSGCSGCSLQISTCWLRFPWHWRREAGACDELATRYIAIE</sequence>
<dbReference type="GO" id="GO:0032259">
    <property type="term" value="P:methylation"/>
    <property type="evidence" value="ECO:0007669"/>
    <property type="project" value="UniProtKB-KW"/>
</dbReference>
<keyword evidence="10" id="KW-1133">Transmembrane helix</keyword>
<evidence type="ECO:0000256" key="3">
    <source>
        <dbReference type="ARBA" id="ARBA00012533"/>
    </source>
</evidence>
<dbReference type="EMBL" id="CAMXCT010000955">
    <property type="protein sequence ID" value="CAI3985103.1"/>
    <property type="molecule type" value="Genomic_DNA"/>
</dbReference>
<comment type="caution">
    <text evidence="11">The sequence shown here is derived from an EMBL/GenBank/DDBJ whole genome shotgun (WGS) entry which is preliminary data.</text>
</comment>
<evidence type="ECO:0000256" key="1">
    <source>
        <dbReference type="ARBA" id="ARBA00004123"/>
    </source>
</evidence>
<keyword evidence="7" id="KW-0949">S-adenosyl-L-methionine</keyword>
<keyword evidence="10" id="KW-0812">Transmembrane</keyword>
<evidence type="ECO:0000256" key="9">
    <source>
        <dbReference type="ARBA" id="ARBA00038126"/>
    </source>
</evidence>
<dbReference type="Gene3D" id="3.40.50.150">
    <property type="entry name" value="Vaccinia Virus protein VP39"/>
    <property type="match status" value="1"/>
</dbReference>
<name>A0A9P1C6P4_9DINO</name>
<dbReference type="InterPro" id="IPR019410">
    <property type="entry name" value="Methyltransf_16"/>
</dbReference>
<feature type="transmembrane region" description="Helical" evidence="10">
    <location>
        <begin position="12"/>
        <end position="36"/>
    </location>
</feature>
<proteinExistence type="inferred from homology"/>
<dbReference type="PANTHER" id="PTHR14614:SF39">
    <property type="entry name" value="HISTIDINE PROTEIN METHYLTRANSFERASE 1 HOMOLOG"/>
    <property type="match status" value="1"/>
</dbReference>
<keyword evidence="6" id="KW-0808">Transferase</keyword>
<evidence type="ECO:0000313" key="13">
    <source>
        <dbReference type="Proteomes" id="UP001152797"/>
    </source>
</evidence>
<feature type="transmembrane region" description="Helical" evidence="10">
    <location>
        <begin position="538"/>
        <end position="561"/>
    </location>
</feature>
<feature type="transmembrane region" description="Helical" evidence="10">
    <location>
        <begin position="76"/>
        <end position="95"/>
    </location>
</feature>
<evidence type="ECO:0000313" key="12">
    <source>
        <dbReference type="EMBL" id="CAL4772415.1"/>
    </source>
</evidence>
<dbReference type="EMBL" id="CAMXCT030000955">
    <property type="protein sequence ID" value="CAL4772415.1"/>
    <property type="molecule type" value="Genomic_DNA"/>
</dbReference>
<keyword evidence="5 12" id="KW-0489">Methyltransferase</keyword>
<keyword evidence="4" id="KW-0963">Cytoplasm</keyword>
<keyword evidence="13" id="KW-1185">Reference proteome</keyword>
<organism evidence="11">
    <name type="scientific">Cladocopium goreaui</name>
    <dbReference type="NCBI Taxonomy" id="2562237"/>
    <lineage>
        <taxon>Eukaryota</taxon>
        <taxon>Sar</taxon>
        <taxon>Alveolata</taxon>
        <taxon>Dinophyceae</taxon>
        <taxon>Suessiales</taxon>
        <taxon>Symbiodiniaceae</taxon>
        <taxon>Cladocopium</taxon>
    </lineage>
</organism>
<dbReference type="GO" id="GO:0005634">
    <property type="term" value="C:nucleus"/>
    <property type="evidence" value="ECO:0007669"/>
    <property type="project" value="UniProtKB-SubCell"/>
</dbReference>
<evidence type="ECO:0000256" key="6">
    <source>
        <dbReference type="ARBA" id="ARBA00022679"/>
    </source>
</evidence>
<protein>
    <recommendedName>
        <fullName evidence="3">protein-histidine N-methyltransferase</fullName>
        <ecNumber evidence="3">2.1.1.85</ecNumber>
    </recommendedName>
</protein>
<keyword evidence="10" id="KW-0472">Membrane</keyword>
<dbReference type="InterPro" id="IPR029063">
    <property type="entry name" value="SAM-dependent_MTases_sf"/>
</dbReference>
<dbReference type="AlphaFoldDB" id="A0A9P1C6P4"/>
<evidence type="ECO:0000256" key="2">
    <source>
        <dbReference type="ARBA" id="ARBA00004496"/>
    </source>
</evidence>
<reference evidence="11" key="1">
    <citation type="submission" date="2022-10" db="EMBL/GenBank/DDBJ databases">
        <authorList>
            <person name="Chen Y."/>
            <person name="Dougan E. K."/>
            <person name="Chan C."/>
            <person name="Rhodes N."/>
            <person name="Thang M."/>
        </authorList>
    </citation>
    <scope>NUCLEOTIDE SEQUENCE</scope>
</reference>
<dbReference type="PANTHER" id="PTHR14614">
    <property type="entry name" value="HEPATOCELLULAR CARCINOMA-ASSOCIATED ANTIGEN"/>
    <property type="match status" value="1"/>
</dbReference>
<dbReference type="GO" id="GO:0018064">
    <property type="term" value="F:protein-L-histidine N-tele-methyltransferase activity"/>
    <property type="evidence" value="ECO:0007669"/>
    <property type="project" value="UniProtKB-EC"/>
</dbReference>
<dbReference type="SUPFAM" id="SSF53335">
    <property type="entry name" value="S-adenosyl-L-methionine-dependent methyltransferases"/>
    <property type="match status" value="1"/>
</dbReference>
<evidence type="ECO:0000256" key="10">
    <source>
        <dbReference type="SAM" id="Phobius"/>
    </source>
</evidence>
<accession>A0A9P1C6P4</accession>
<reference evidence="12 13" key="2">
    <citation type="submission" date="2024-05" db="EMBL/GenBank/DDBJ databases">
        <authorList>
            <person name="Chen Y."/>
            <person name="Shah S."/>
            <person name="Dougan E. K."/>
            <person name="Thang M."/>
            <person name="Chan C."/>
        </authorList>
    </citation>
    <scope>NUCLEOTIDE SEQUENCE [LARGE SCALE GENOMIC DNA]</scope>
</reference>
<evidence type="ECO:0000256" key="4">
    <source>
        <dbReference type="ARBA" id="ARBA00022490"/>
    </source>
</evidence>
<gene>
    <name evidence="11" type="ORF">C1SCF055_LOCUS12587</name>
</gene>
<dbReference type="GO" id="GO:0005737">
    <property type="term" value="C:cytoplasm"/>
    <property type="evidence" value="ECO:0007669"/>
    <property type="project" value="UniProtKB-SubCell"/>
</dbReference>
<feature type="transmembrane region" description="Helical" evidence="10">
    <location>
        <begin position="42"/>
        <end position="64"/>
    </location>
</feature>
<evidence type="ECO:0000313" key="11">
    <source>
        <dbReference type="EMBL" id="CAI3985103.1"/>
    </source>
</evidence>